<accession>A0A8D8QPM6</accession>
<name>A0A8D8QPM6_9HEMI</name>
<evidence type="ECO:0000313" key="1">
    <source>
        <dbReference type="EMBL" id="CAG6635934.1"/>
    </source>
</evidence>
<dbReference type="AlphaFoldDB" id="A0A8D8QPM6"/>
<dbReference type="EMBL" id="HBUF01091999">
    <property type="protein sequence ID" value="CAG6635934.1"/>
    <property type="molecule type" value="Transcribed_RNA"/>
</dbReference>
<sequence length="137" mass="15763">MHPLPYSQTGWHVFFDSLCDKLPNPKLSVCVNIYSLVIRMLRIIFRVYDALLYVDILYHVPVLGKVAFLFVLGAFENHFFYVTFFASSRNVDFKFGFLLFLFKLVHDGTFEEFFQGVPFASNASSENSSLNKVLTIG</sequence>
<reference evidence="1" key="1">
    <citation type="submission" date="2021-05" db="EMBL/GenBank/DDBJ databases">
        <authorList>
            <person name="Alioto T."/>
            <person name="Alioto T."/>
            <person name="Gomez Garrido J."/>
        </authorList>
    </citation>
    <scope>NUCLEOTIDE SEQUENCE</scope>
</reference>
<proteinExistence type="predicted"/>
<protein>
    <submittedName>
        <fullName evidence="1">Uncharacterized protein</fullName>
    </submittedName>
</protein>
<organism evidence="1">
    <name type="scientific">Cacopsylla melanoneura</name>
    <dbReference type="NCBI Taxonomy" id="428564"/>
    <lineage>
        <taxon>Eukaryota</taxon>
        <taxon>Metazoa</taxon>
        <taxon>Ecdysozoa</taxon>
        <taxon>Arthropoda</taxon>
        <taxon>Hexapoda</taxon>
        <taxon>Insecta</taxon>
        <taxon>Pterygota</taxon>
        <taxon>Neoptera</taxon>
        <taxon>Paraneoptera</taxon>
        <taxon>Hemiptera</taxon>
        <taxon>Sternorrhyncha</taxon>
        <taxon>Psylloidea</taxon>
        <taxon>Psyllidae</taxon>
        <taxon>Psyllinae</taxon>
        <taxon>Cacopsylla</taxon>
    </lineage>
</organism>